<gene>
    <name evidence="2" type="ORF">EVEC_LOCUS1098</name>
</gene>
<proteinExistence type="predicted"/>
<name>A0A0N4UVC9_ENTVE</name>
<dbReference type="Proteomes" id="UP000274131">
    <property type="component" value="Unassembled WGS sequence"/>
</dbReference>
<sequence length="277" mass="31538">MSKSLAEPEIPNKRSRVQLKFSNIDIKTKRNKASMVCKNLPHRLDLLFFVTRAGVATVDDFWAISSIVCTMFFHFILLIVLDCIMLLCCESGWMSVIPLMCNKRKHLAIVVDEIRLSVVCQVGGFCSGLTLAIFVRCPLDVWESFVFDTTAAKNGKVGHLEMADSGMKELETFFSILFEYMCFSGQFEGMALLYLKKRQYCLKEDYFATVEMILCVPGSKNTSDQSRNVFTIDRLALFYLTCFDMGEKNNKGANFFPWLVAGIDYTFMEKIGSFQTN</sequence>
<dbReference type="AlphaFoldDB" id="A0A0N4UVC9"/>
<dbReference type="WBParaSite" id="EVEC_0000139001-mRNA-1">
    <property type="protein sequence ID" value="EVEC_0000139001-mRNA-1"/>
    <property type="gene ID" value="EVEC_0000139001"/>
</dbReference>
<evidence type="ECO:0000313" key="3">
    <source>
        <dbReference type="Proteomes" id="UP000274131"/>
    </source>
</evidence>
<evidence type="ECO:0000256" key="1">
    <source>
        <dbReference type="SAM" id="Phobius"/>
    </source>
</evidence>
<accession>A0A0N4UVC9</accession>
<feature type="transmembrane region" description="Helical" evidence="1">
    <location>
        <begin position="61"/>
        <end position="93"/>
    </location>
</feature>
<keyword evidence="1" id="KW-0472">Membrane</keyword>
<reference evidence="2 3" key="2">
    <citation type="submission" date="2018-10" db="EMBL/GenBank/DDBJ databases">
        <authorList>
            <consortium name="Pathogen Informatics"/>
        </authorList>
    </citation>
    <scope>NUCLEOTIDE SEQUENCE [LARGE SCALE GENOMIC DNA]</scope>
</reference>
<evidence type="ECO:0000313" key="4">
    <source>
        <dbReference type="WBParaSite" id="EVEC_0000139001-mRNA-1"/>
    </source>
</evidence>
<feature type="transmembrane region" description="Helical" evidence="1">
    <location>
        <begin position="114"/>
        <end position="135"/>
    </location>
</feature>
<dbReference type="EMBL" id="UXUI01007168">
    <property type="protein sequence ID" value="VDD85955.1"/>
    <property type="molecule type" value="Genomic_DNA"/>
</dbReference>
<reference evidence="4" key="1">
    <citation type="submission" date="2017-02" db="UniProtKB">
        <authorList>
            <consortium name="WormBaseParasite"/>
        </authorList>
    </citation>
    <scope>IDENTIFICATION</scope>
</reference>
<keyword evidence="1" id="KW-1133">Transmembrane helix</keyword>
<keyword evidence="3" id="KW-1185">Reference proteome</keyword>
<feature type="transmembrane region" description="Helical" evidence="1">
    <location>
        <begin position="172"/>
        <end position="195"/>
    </location>
</feature>
<keyword evidence="1" id="KW-0812">Transmembrane</keyword>
<protein>
    <submittedName>
        <fullName evidence="4">Pentatricopeptide repeat-containing protein</fullName>
    </submittedName>
</protein>
<evidence type="ECO:0000313" key="2">
    <source>
        <dbReference type="EMBL" id="VDD85955.1"/>
    </source>
</evidence>
<organism evidence="4">
    <name type="scientific">Enterobius vermicularis</name>
    <name type="common">Human pinworm</name>
    <dbReference type="NCBI Taxonomy" id="51028"/>
    <lineage>
        <taxon>Eukaryota</taxon>
        <taxon>Metazoa</taxon>
        <taxon>Ecdysozoa</taxon>
        <taxon>Nematoda</taxon>
        <taxon>Chromadorea</taxon>
        <taxon>Rhabditida</taxon>
        <taxon>Spirurina</taxon>
        <taxon>Oxyuridomorpha</taxon>
        <taxon>Oxyuroidea</taxon>
        <taxon>Oxyuridae</taxon>
        <taxon>Enterobius</taxon>
    </lineage>
</organism>